<feature type="region of interest" description="Disordered" evidence="1">
    <location>
        <begin position="1"/>
        <end position="107"/>
    </location>
</feature>
<dbReference type="EMBL" id="HBER01020317">
    <property type="protein sequence ID" value="CAD8534980.1"/>
    <property type="molecule type" value="Transcribed_RNA"/>
</dbReference>
<protein>
    <submittedName>
        <fullName evidence="2">Uncharacterized protein</fullName>
    </submittedName>
</protein>
<evidence type="ECO:0000313" key="2">
    <source>
        <dbReference type="EMBL" id="CAD8534980.1"/>
    </source>
</evidence>
<dbReference type="AlphaFoldDB" id="A0A7S0NVZ8"/>
<sequence length="107" mass="11355">MNKPHAHLDMLMTHSPLSGAVSGKEPRAATRVARGPASRMAAQPRRRLRARGTADDEADVTPLNEHTAPRHPNAHTRPLPLPSSSTKHLPPPPPGCVDTSEAAAKTA</sequence>
<organism evidence="2">
    <name type="scientific">Calcidiscus leptoporus</name>
    <dbReference type="NCBI Taxonomy" id="127549"/>
    <lineage>
        <taxon>Eukaryota</taxon>
        <taxon>Haptista</taxon>
        <taxon>Haptophyta</taxon>
        <taxon>Prymnesiophyceae</taxon>
        <taxon>Coccolithales</taxon>
        <taxon>Calcidiscaceae</taxon>
        <taxon>Calcidiscus</taxon>
    </lineage>
</organism>
<gene>
    <name evidence="2" type="ORF">CLEP1334_LOCUS10260</name>
</gene>
<proteinExistence type="predicted"/>
<accession>A0A7S0NVZ8</accession>
<evidence type="ECO:0000256" key="1">
    <source>
        <dbReference type="SAM" id="MobiDB-lite"/>
    </source>
</evidence>
<reference evidence="2" key="1">
    <citation type="submission" date="2021-01" db="EMBL/GenBank/DDBJ databases">
        <authorList>
            <person name="Corre E."/>
            <person name="Pelletier E."/>
            <person name="Niang G."/>
            <person name="Scheremetjew M."/>
            <person name="Finn R."/>
            <person name="Kale V."/>
            <person name="Holt S."/>
            <person name="Cochrane G."/>
            <person name="Meng A."/>
            <person name="Brown T."/>
            <person name="Cohen L."/>
        </authorList>
    </citation>
    <scope>NUCLEOTIDE SEQUENCE</scope>
    <source>
        <strain evidence="2">RCC1130</strain>
    </source>
</reference>
<name>A0A7S0NVZ8_9EUKA</name>